<reference evidence="3" key="1">
    <citation type="submission" date="2022-11" db="UniProtKB">
        <authorList>
            <consortium name="WormBaseParasite"/>
        </authorList>
    </citation>
    <scope>IDENTIFICATION</scope>
</reference>
<dbReference type="WBParaSite" id="PSAMB.scaffold15637size1517.g36597.t1">
    <property type="protein sequence ID" value="PSAMB.scaffold15637size1517.g36597.t1"/>
    <property type="gene ID" value="PSAMB.scaffold15637size1517.g36597"/>
</dbReference>
<proteinExistence type="predicted"/>
<feature type="region of interest" description="Disordered" evidence="1">
    <location>
        <begin position="34"/>
        <end position="62"/>
    </location>
</feature>
<dbReference type="AlphaFoldDB" id="A0A914V680"/>
<evidence type="ECO:0000313" key="2">
    <source>
        <dbReference type="Proteomes" id="UP000887566"/>
    </source>
</evidence>
<protein>
    <submittedName>
        <fullName evidence="3">Uncharacterized protein</fullName>
    </submittedName>
</protein>
<keyword evidence="2" id="KW-1185">Reference proteome</keyword>
<name>A0A914V680_9BILA</name>
<feature type="compositionally biased region" description="Polar residues" evidence="1">
    <location>
        <begin position="37"/>
        <end position="46"/>
    </location>
</feature>
<accession>A0A914V680</accession>
<sequence>MSGSMDRVAADDVLEAETYKSILGSRETFHSVHSIHSAHSNHSVHTSSEDIHDDHVDDDDRLALPPTQRMANLSNANSARSLAEGLPKVVITQPSDASLLDRKRARTLSDTSNVGDGDSTESCWCCCSADKESRCCTIL</sequence>
<organism evidence="2 3">
    <name type="scientific">Plectus sambesii</name>
    <dbReference type="NCBI Taxonomy" id="2011161"/>
    <lineage>
        <taxon>Eukaryota</taxon>
        <taxon>Metazoa</taxon>
        <taxon>Ecdysozoa</taxon>
        <taxon>Nematoda</taxon>
        <taxon>Chromadorea</taxon>
        <taxon>Plectida</taxon>
        <taxon>Plectina</taxon>
        <taxon>Plectoidea</taxon>
        <taxon>Plectidae</taxon>
        <taxon>Plectus</taxon>
    </lineage>
</organism>
<dbReference type="Proteomes" id="UP000887566">
    <property type="component" value="Unplaced"/>
</dbReference>
<evidence type="ECO:0000313" key="3">
    <source>
        <dbReference type="WBParaSite" id="PSAMB.scaffold15637size1517.g36597.t1"/>
    </source>
</evidence>
<evidence type="ECO:0000256" key="1">
    <source>
        <dbReference type="SAM" id="MobiDB-lite"/>
    </source>
</evidence>